<dbReference type="STRING" id="1798474.A2118_00355"/>
<keyword evidence="4 5" id="KW-0720">Serine protease</keyword>
<dbReference type="PANTHER" id="PTHR32060">
    <property type="entry name" value="TAIL-SPECIFIC PROTEASE"/>
    <property type="match status" value="1"/>
</dbReference>
<protein>
    <recommendedName>
        <fullName evidence="6">PDZ domain-containing protein</fullName>
    </recommendedName>
</protein>
<accession>A0A1F6BWV4</accession>
<dbReference type="CDD" id="cd07560">
    <property type="entry name" value="Peptidase_S41_CPP"/>
    <property type="match status" value="1"/>
</dbReference>
<dbReference type="Pfam" id="PF00595">
    <property type="entry name" value="PDZ"/>
    <property type="match status" value="1"/>
</dbReference>
<comment type="similarity">
    <text evidence="1 5">Belongs to the peptidase S41A family.</text>
</comment>
<dbReference type="InterPro" id="IPR029045">
    <property type="entry name" value="ClpP/crotonase-like_dom_sf"/>
</dbReference>
<keyword evidence="3 5" id="KW-0378">Hydrolase</keyword>
<reference evidence="7 8" key="1">
    <citation type="journal article" date="2016" name="Nat. Commun.">
        <title>Thousands of microbial genomes shed light on interconnected biogeochemical processes in an aquifer system.</title>
        <authorList>
            <person name="Anantharaman K."/>
            <person name="Brown C.T."/>
            <person name="Hug L.A."/>
            <person name="Sharon I."/>
            <person name="Castelle C.J."/>
            <person name="Probst A.J."/>
            <person name="Thomas B.C."/>
            <person name="Singh A."/>
            <person name="Wilkins M.J."/>
            <person name="Karaoz U."/>
            <person name="Brodie E.L."/>
            <person name="Williams K.H."/>
            <person name="Hubbard S.S."/>
            <person name="Banfield J.F."/>
        </authorList>
    </citation>
    <scope>NUCLEOTIDE SEQUENCE [LARGE SCALE GENOMIC DNA]</scope>
</reference>
<evidence type="ECO:0000256" key="2">
    <source>
        <dbReference type="ARBA" id="ARBA00022670"/>
    </source>
</evidence>
<evidence type="ECO:0000256" key="4">
    <source>
        <dbReference type="ARBA" id="ARBA00022825"/>
    </source>
</evidence>
<dbReference type="GO" id="GO:0006508">
    <property type="term" value="P:proteolysis"/>
    <property type="evidence" value="ECO:0007669"/>
    <property type="project" value="UniProtKB-KW"/>
</dbReference>
<keyword evidence="2 5" id="KW-0645">Protease</keyword>
<dbReference type="SUPFAM" id="SSF50156">
    <property type="entry name" value="PDZ domain-like"/>
    <property type="match status" value="1"/>
</dbReference>
<dbReference type="Gene3D" id="3.30.750.44">
    <property type="match status" value="1"/>
</dbReference>
<feature type="domain" description="PDZ" evidence="6">
    <location>
        <begin position="126"/>
        <end position="186"/>
    </location>
</feature>
<comment type="caution">
    <text evidence="7">The sequence shown here is derived from an EMBL/GenBank/DDBJ whole genome shotgun (WGS) entry which is preliminary data.</text>
</comment>
<dbReference type="Proteomes" id="UP000179014">
    <property type="component" value="Unassembled WGS sequence"/>
</dbReference>
<evidence type="ECO:0000259" key="6">
    <source>
        <dbReference type="PROSITE" id="PS50106"/>
    </source>
</evidence>
<dbReference type="EMBL" id="MFKN01000020">
    <property type="protein sequence ID" value="OGG40997.1"/>
    <property type="molecule type" value="Genomic_DNA"/>
</dbReference>
<dbReference type="GO" id="GO:0008236">
    <property type="term" value="F:serine-type peptidase activity"/>
    <property type="evidence" value="ECO:0007669"/>
    <property type="project" value="UniProtKB-KW"/>
</dbReference>
<dbReference type="FunFam" id="2.30.42.10:FF:000063">
    <property type="entry name" value="Peptidase, S41 family"/>
    <property type="match status" value="1"/>
</dbReference>
<dbReference type="InterPro" id="IPR036034">
    <property type="entry name" value="PDZ_sf"/>
</dbReference>
<evidence type="ECO:0000256" key="1">
    <source>
        <dbReference type="ARBA" id="ARBA00009179"/>
    </source>
</evidence>
<dbReference type="Pfam" id="PF03572">
    <property type="entry name" value="Peptidase_S41"/>
    <property type="match status" value="1"/>
</dbReference>
<dbReference type="GO" id="GO:0030288">
    <property type="term" value="C:outer membrane-bounded periplasmic space"/>
    <property type="evidence" value="ECO:0007669"/>
    <property type="project" value="TreeGrafter"/>
</dbReference>
<dbReference type="AlphaFoldDB" id="A0A1F6BWV4"/>
<evidence type="ECO:0000256" key="5">
    <source>
        <dbReference type="RuleBase" id="RU004404"/>
    </source>
</evidence>
<gene>
    <name evidence="7" type="ORF">A2118_00355</name>
</gene>
<organism evidence="7 8">
    <name type="scientific">Candidatus Kaiserbacteria bacterium GWA2_50_9</name>
    <dbReference type="NCBI Taxonomy" id="1798474"/>
    <lineage>
        <taxon>Bacteria</taxon>
        <taxon>Candidatus Kaiseribacteriota</taxon>
    </lineage>
</organism>
<dbReference type="PANTHER" id="PTHR32060:SF30">
    <property type="entry name" value="CARBOXY-TERMINAL PROCESSING PROTEASE CTPA"/>
    <property type="match status" value="1"/>
</dbReference>
<name>A0A1F6BWV4_9BACT</name>
<dbReference type="GO" id="GO:0007165">
    <property type="term" value="P:signal transduction"/>
    <property type="evidence" value="ECO:0007669"/>
    <property type="project" value="TreeGrafter"/>
</dbReference>
<dbReference type="Gene3D" id="3.90.226.10">
    <property type="entry name" value="2-enoyl-CoA Hydratase, Chain A, domain 1"/>
    <property type="match status" value="1"/>
</dbReference>
<dbReference type="GO" id="GO:0004175">
    <property type="term" value="F:endopeptidase activity"/>
    <property type="evidence" value="ECO:0007669"/>
    <property type="project" value="TreeGrafter"/>
</dbReference>
<dbReference type="SMART" id="SM00228">
    <property type="entry name" value="PDZ"/>
    <property type="match status" value="1"/>
</dbReference>
<dbReference type="NCBIfam" id="TIGR00225">
    <property type="entry name" value="prc"/>
    <property type="match status" value="1"/>
</dbReference>
<evidence type="ECO:0000313" key="7">
    <source>
        <dbReference type="EMBL" id="OGG40997.1"/>
    </source>
</evidence>
<dbReference type="PROSITE" id="PS50106">
    <property type="entry name" value="PDZ"/>
    <property type="match status" value="1"/>
</dbReference>
<dbReference type="Gene3D" id="2.30.42.10">
    <property type="match status" value="1"/>
</dbReference>
<dbReference type="InterPro" id="IPR001478">
    <property type="entry name" value="PDZ"/>
</dbReference>
<dbReference type="InterPro" id="IPR005151">
    <property type="entry name" value="Tail-specific_protease"/>
</dbReference>
<dbReference type="InterPro" id="IPR004447">
    <property type="entry name" value="Peptidase_S41A"/>
</dbReference>
<dbReference type="SUPFAM" id="SSF52096">
    <property type="entry name" value="ClpP/crotonase"/>
    <property type="match status" value="1"/>
</dbReference>
<proteinExistence type="inferred from homology"/>
<evidence type="ECO:0000256" key="3">
    <source>
        <dbReference type="ARBA" id="ARBA00022801"/>
    </source>
</evidence>
<dbReference type="SMART" id="SM00245">
    <property type="entry name" value="TSPc"/>
    <property type="match status" value="1"/>
</dbReference>
<evidence type="ECO:0000313" key="8">
    <source>
        <dbReference type="Proteomes" id="UP000179014"/>
    </source>
</evidence>
<dbReference type="CDD" id="cd06782">
    <property type="entry name" value="cpPDZ_CPP-like"/>
    <property type="match status" value="1"/>
</dbReference>
<sequence length="417" mass="43965">MDWREIYPHEKSVAMRGISFALVAALAFGAGLFVGGSGSTAAVVAHIPFIGDGLDATPDQGADLMDFWKAWNALNANYVVTHASSSLPTSKERVYGAIQGLTASYDDPYTVFFPPKEAKEFADTISGSFSGVGMEIGIKEGVLVVIAPLKGMPAEAAGVKAGDQIATIDGKSTDGLSTEKAVSQIRGPIGTTVDLTIIRDGKPLEIKIVRETIQVPETDDGLDEKSGVYHIALFEFTSNSASLFDQAFERFLASGSKKLIIDLRGNPGGYLDAAVDIASHFLPKGAIIVTEDFGGKESNNSHTSIGYNDVPVETKMVVLIDGGSASASEILAGALQDNQVATVIGLKSFGKGSVQTLMNLGEGSLKVTVARWVTPDGHWIMGNGVTPDISVPYVKAEKEGKDDSQMARAIKFLTTGK</sequence>